<keyword evidence="1" id="KW-1133">Transmembrane helix</keyword>
<feature type="transmembrane region" description="Helical" evidence="1">
    <location>
        <begin position="195"/>
        <end position="217"/>
    </location>
</feature>
<feature type="transmembrane region" description="Helical" evidence="1">
    <location>
        <begin position="148"/>
        <end position="169"/>
    </location>
</feature>
<proteinExistence type="predicted"/>
<evidence type="ECO:0000256" key="1">
    <source>
        <dbReference type="SAM" id="Phobius"/>
    </source>
</evidence>
<sequence>MKFVTLNTSTFDTNFGNVRDEFYKFITLSFKKMAGLFGYPENPGMPIAYRFRKDADPRAEFLDSLPFHDTWPPIERPENLFSALFGTRLELENVKRHVYESDIEGFYNFYILNYKNLIYLPDSVSRFIQIQLHVSYDIKGLEAIQGGLFFFLILYGSIVMARTNLFWYISVNPYKFPSNFLVAAVDWAEDFLQGFFPAILGVNITSSILLGIVGILADNLNHLVFTMPYLPSEGEETELLINGETKQVVLYHYLPKLWYECPIPNELREYWFNERNDILIFMLNAYYDLRIKFTPDRFQEIIIDDDATIKMLEQAYAKAEILSVYDFLISKDINININQFIQIHFIDLINHFLS</sequence>
<protein>
    <submittedName>
        <fullName evidence="2">Hypothetical chloroplast RF89</fullName>
    </submittedName>
</protein>
<dbReference type="EMBL" id="MZ365055">
    <property type="protein sequence ID" value="QYB19242.1"/>
    <property type="molecule type" value="Genomic_DNA"/>
</dbReference>
<name>A0A8F8X881_9STRA</name>
<organism evidence="2">
    <name type="scientific">Climaconeis cf. scalaris</name>
    <dbReference type="NCBI Taxonomy" id="2846828"/>
    <lineage>
        <taxon>Eukaryota</taxon>
        <taxon>Sar</taxon>
        <taxon>Stramenopiles</taxon>
        <taxon>Ochrophyta</taxon>
        <taxon>Bacillariophyta</taxon>
        <taxon>Bacillariophyceae</taxon>
        <taxon>Bacillariophycidae</taxon>
        <taxon>Naviculales</taxon>
        <taxon>Berkeleyaceae</taxon>
        <taxon>Climaconeis</taxon>
    </lineage>
</organism>
<evidence type="ECO:0000313" key="2">
    <source>
        <dbReference type="EMBL" id="QYB19335.1"/>
    </source>
</evidence>
<dbReference type="EMBL" id="MZ365055">
    <property type="protein sequence ID" value="QYB19335.1"/>
    <property type="molecule type" value="Genomic_DNA"/>
</dbReference>
<keyword evidence="1" id="KW-0812">Transmembrane</keyword>
<gene>
    <name evidence="2" type="primary">ycf89</name>
</gene>
<reference evidence="2" key="1">
    <citation type="journal article" date="2021" name="Int. J. Mol. Sci.">
        <title>Extreme Enlargement of the Inverted Repeat Region in the Plastid Genomes of Diatoms from the Genus Climaconeis.</title>
        <authorList>
            <person name="Gastineau R."/>
            <person name="Davidovich N.A."/>
            <person name="Davidovich O.I."/>
            <person name="Lemieux C."/>
            <person name="Turmel M."/>
            <person name="Wrobel R.J."/>
            <person name="Witkowski A."/>
        </authorList>
    </citation>
    <scope>NUCLEOTIDE SEQUENCE</scope>
    <source>
        <strain evidence="2">SZCZ1889</strain>
    </source>
</reference>
<geneLocation type="plastid" evidence="2"/>
<keyword evidence="2" id="KW-0934">Plastid</keyword>
<keyword evidence="1" id="KW-0472">Membrane</keyword>
<dbReference type="AlphaFoldDB" id="A0A8F8X881"/>
<accession>A0A8F8X881</accession>